<evidence type="ECO:0000313" key="3">
    <source>
        <dbReference type="Proteomes" id="UP001233999"/>
    </source>
</evidence>
<accession>A0AAD8ET58</accession>
<reference evidence="2" key="2">
    <citation type="submission" date="2023-05" db="EMBL/GenBank/DDBJ databases">
        <authorList>
            <person name="Fouks B."/>
        </authorList>
    </citation>
    <scope>NUCLEOTIDE SEQUENCE</scope>
    <source>
        <strain evidence="2">Stay&amp;Tobe</strain>
        <tissue evidence="2">Testes</tissue>
    </source>
</reference>
<reference evidence="2" key="1">
    <citation type="journal article" date="2023" name="IScience">
        <title>Live-bearing cockroach genome reveals convergent evolutionary mechanisms linked to viviparity in insects and beyond.</title>
        <authorList>
            <person name="Fouks B."/>
            <person name="Harrison M.C."/>
            <person name="Mikhailova A.A."/>
            <person name="Marchal E."/>
            <person name="English S."/>
            <person name="Carruthers M."/>
            <person name="Jennings E.C."/>
            <person name="Chiamaka E.L."/>
            <person name="Frigard R.A."/>
            <person name="Pippel M."/>
            <person name="Attardo G.M."/>
            <person name="Benoit J.B."/>
            <person name="Bornberg-Bauer E."/>
            <person name="Tobe S.S."/>
        </authorList>
    </citation>
    <scope>NUCLEOTIDE SEQUENCE</scope>
    <source>
        <strain evidence="2">Stay&amp;Tobe</strain>
    </source>
</reference>
<organism evidence="2 3">
    <name type="scientific">Diploptera punctata</name>
    <name type="common">Pacific beetle cockroach</name>
    <dbReference type="NCBI Taxonomy" id="6984"/>
    <lineage>
        <taxon>Eukaryota</taxon>
        <taxon>Metazoa</taxon>
        <taxon>Ecdysozoa</taxon>
        <taxon>Arthropoda</taxon>
        <taxon>Hexapoda</taxon>
        <taxon>Insecta</taxon>
        <taxon>Pterygota</taxon>
        <taxon>Neoptera</taxon>
        <taxon>Polyneoptera</taxon>
        <taxon>Dictyoptera</taxon>
        <taxon>Blattodea</taxon>
        <taxon>Blaberoidea</taxon>
        <taxon>Blaberidae</taxon>
        <taxon>Diplopterinae</taxon>
        <taxon>Diploptera</taxon>
    </lineage>
</organism>
<feature type="region of interest" description="Disordered" evidence="1">
    <location>
        <begin position="132"/>
        <end position="151"/>
    </location>
</feature>
<gene>
    <name evidence="2" type="ORF">L9F63_001102</name>
</gene>
<keyword evidence="3" id="KW-1185">Reference proteome</keyword>
<name>A0AAD8ET58_DIPPU</name>
<evidence type="ECO:0000256" key="1">
    <source>
        <dbReference type="SAM" id="MobiDB-lite"/>
    </source>
</evidence>
<comment type="caution">
    <text evidence="2">The sequence shown here is derived from an EMBL/GenBank/DDBJ whole genome shotgun (WGS) entry which is preliminary data.</text>
</comment>
<dbReference type="AlphaFoldDB" id="A0AAD8ET58"/>
<dbReference type="Proteomes" id="UP001233999">
    <property type="component" value="Unassembled WGS sequence"/>
</dbReference>
<proteinExistence type="predicted"/>
<dbReference type="EMBL" id="JASPKZ010000050">
    <property type="protein sequence ID" value="KAJ9600747.1"/>
    <property type="molecule type" value="Genomic_DNA"/>
</dbReference>
<protein>
    <submittedName>
        <fullName evidence="2">Uncharacterized protein</fullName>
    </submittedName>
</protein>
<evidence type="ECO:0000313" key="2">
    <source>
        <dbReference type="EMBL" id="KAJ9600747.1"/>
    </source>
</evidence>
<sequence length="265" mass="29624">MLLGVRGIMCYYARMDVFGDHEDYFLVKDRHTRSLLNAGSVVAKLKEGIDTAGKLLGLNTAQGVAHLVSSSLLRTRPMWLREGSDTTLQHGIFSGFFRLLGLDSTKLGAIALNAIIFIAQLISNSLVPQIQNTSSGRSHHQQETKGTPVSWILDNPSAQMGNLLKRAQDEFLPDKVIRSIQDRYSDDESGCIQLLVCKTSPFVWGMQKSVRALLRGNQEDRKGWNRLTPIQIMYNDLPSVKEITEYGDNCEDRFPTCKIMPSGLH</sequence>